<dbReference type="SMART" id="SM00479">
    <property type="entry name" value="EXOIII"/>
    <property type="match status" value="1"/>
</dbReference>
<gene>
    <name evidence="5" type="ORF">AB4875_14540</name>
</gene>
<name>A0ABV3TZP6_9GAMM</name>
<proteinExistence type="predicted"/>
<evidence type="ECO:0000256" key="3">
    <source>
        <dbReference type="ARBA" id="ARBA00022839"/>
    </source>
</evidence>
<dbReference type="Proteomes" id="UP001557484">
    <property type="component" value="Unassembled WGS sequence"/>
</dbReference>
<keyword evidence="1" id="KW-0540">Nuclease</keyword>
<keyword evidence="3 5" id="KW-0269">Exonuclease</keyword>
<dbReference type="PANTHER" id="PTHR30231">
    <property type="entry name" value="DNA POLYMERASE III SUBUNIT EPSILON"/>
    <property type="match status" value="1"/>
</dbReference>
<dbReference type="GO" id="GO:0004527">
    <property type="term" value="F:exonuclease activity"/>
    <property type="evidence" value="ECO:0007669"/>
    <property type="project" value="UniProtKB-KW"/>
</dbReference>
<evidence type="ECO:0000256" key="1">
    <source>
        <dbReference type="ARBA" id="ARBA00022722"/>
    </source>
</evidence>
<keyword evidence="6" id="KW-1185">Reference proteome</keyword>
<feature type="domain" description="Exonuclease" evidence="4">
    <location>
        <begin position="38"/>
        <end position="211"/>
    </location>
</feature>
<dbReference type="Pfam" id="PF00929">
    <property type="entry name" value="RNase_T"/>
    <property type="match status" value="1"/>
</dbReference>
<dbReference type="InterPro" id="IPR013520">
    <property type="entry name" value="Ribonucl_H"/>
</dbReference>
<keyword evidence="2" id="KW-0378">Hydrolase</keyword>
<dbReference type="CDD" id="cd06127">
    <property type="entry name" value="DEDDh"/>
    <property type="match status" value="1"/>
</dbReference>
<dbReference type="PANTHER" id="PTHR30231:SF4">
    <property type="entry name" value="PROTEIN NEN2"/>
    <property type="match status" value="1"/>
</dbReference>
<dbReference type="Gene3D" id="3.30.420.10">
    <property type="entry name" value="Ribonuclease H-like superfamily/Ribonuclease H"/>
    <property type="match status" value="1"/>
</dbReference>
<dbReference type="InterPro" id="IPR012337">
    <property type="entry name" value="RNaseH-like_sf"/>
</dbReference>
<evidence type="ECO:0000313" key="6">
    <source>
        <dbReference type="Proteomes" id="UP001557484"/>
    </source>
</evidence>
<protein>
    <submittedName>
        <fullName evidence="5">Exonuclease domain-containing protein</fullName>
    </submittedName>
</protein>
<dbReference type="RefSeq" id="WP_368376783.1">
    <property type="nucleotide sequence ID" value="NZ_JBFRYB010000001.1"/>
</dbReference>
<accession>A0ABV3TZP6</accession>
<sequence length="212" mass="23999">MLGLRLRQYWYRRQADASLQALWLSSNNIRLGQYHKNRYLAVDLETTALNPKEGEVVSIAWVPLENGQIDMCQAAHYLLSTNDSVGHSATFHHIRDCDLGDALSVSDVMPLFFEALKGRVLIFHCAAMDMAFLDQWCVRLHGARLLMPLVDTLALERKRLDSRQPIIRAGDLRLGECRQRYNLPEYPPHNAMSDALATAELFLAMMASRGSA</sequence>
<organism evidence="5 6">
    <name type="scientific">Zhongshania arctica</name>
    <dbReference type="NCBI Taxonomy" id="3238302"/>
    <lineage>
        <taxon>Bacteria</taxon>
        <taxon>Pseudomonadati</taxon>
        <taxon>Pseudomonadota</taxon>
        <taxon>Gammaproteobacteria</taxon>
        <taxon>Cellvibrionales</taxon>
        <taxon>Spongiibacteraceae</taxon>
        <taxon>Zhongshania</taxon>
    </lineage>
</organism>
<dbReference type="SUPFAM" id="SSF53098">
    <property type="entry name" value="Ribonuclease H-like"/>
    <property type="match status" value="1"/>
</dbReference>
<evidence type="ECO:0000313" key="5">
    <source>
        <dbReference type="EMBL" id="MEX1666710.1"/>
    </source>
</evidence>
<evidence type="ECO:0000259" key="4">
    <source>
        <dbReference type="SMART" id="SM00479"/>
    </source>
</evidence>
<dbReference type="InterPro" id="IPR036397">
    <property type="entry name" value="RNaseH_sf"/>
</dbReference>
<comment type="caution">
    <text evidence="5">The sequence shown here is derived from an EMBL/GenBank/DDBJ whole genome shotgun (WGS) entry which is preliminary data.</text>
</comment>
<evidence type="ECO:0000256" key="2">
    <source>
        <dbReference type="ARBA" id="ARBA00022801"/>
    </source>
</evidence>
<dbReference type="EMBL" id="JBFRYB010000001">
    <property type="protein sequence ID" value="MEX1666710.1"/>
    <property type="molecule type" value="Genomic_DNA"/>
</dbReference>
<reference evidence="5 6" key="1">
    <citation type="journal article" date="2011" name="Int. J. Syst. Evol. Microbiol.">
        <title>Zhongshania antarctica gen. nov., sp. nov. and Zhongshania guokunii sp. nov., gammaproteobacteria respectively isolated from coastal attached (fast) ice and surface seawater of the Antarctic.</title>
        <authorList>
            <person name="Li H.J."/>
            <person name="Zhang X.Y."/>
            <person name="Chen C.X."/>
            <person name="Zhang Y.J."/>
            <person name="Gao Z.M."/>
            <person name="Yu Y."/>
            <person name="Chen X.L."/>
            <person name="Chen B."/>
            <person name="Zhang Y.Z."/>
        </authorList>
    </citation>
    <scope>NUCLEOTIDE SEQUENCE [LARGE SCALE GENOMIC DNA]</scope>
    <source>
        <strain evidence="5 6">R06B22</strain>
    </source>
</reference>